<reference evidence="4" key="1">
    <citation type="journal article" date="2019" name="Int. J. Syst. Evol. Microbiol.">
        <title>The Global Catalogue of Microorganisms (GCM) 10K type strain sequencing project: providing services to taxonomists for standard genome sequencing and annotation.</title>
        <authorList>
            <consortium name="The Broad Institute Genomics Platform"/>
            <consortium name="The Broad Institute Genome Sequencing Center for Infectious Disease"/>
            <person name="Wu L."/>
            <person name="Ma J."/>
        </authorList>
    </citation>
    <scope>NUCLEOTIDE SEQUENCE [LARGE SCALE GENOMIC DNA]</scope>
    <source>
        <strain evidence="4">CGMCC 1.15304</strain>
    </source>
</reference>
<dbReference type="InterPro" id="IPR015424">
    <property type="entry name" value="PyrdxlP-dep_Trfase"/>
</dbReference>
<sequence length="379" mass="40670">MIIPPQRELFDIPRDLCYVNASYMTPLSKAQVASGQEALARSAQPWRIGEGDFFDTAADVCAAGAALMNAEAADVAIVPSASYGISTAAKNLPLSPGGKVLVMSEEFPSNVYPWQERAEAAGGEVIAVPQPSDDDWTAAILEMISREGESIDIVSVANVHWSSGALIDLAAVSGACKRVGAALVLDLSQSLGAMPFDVKAIDPDFMVAAGYKWLMAPYSISLMYVAPRHQGGFPIEAGWITREGSRDFSRLVQYRDEFEPGARRFDMGERANHVLAPIFLAGLQQLLSWGVPNIYESLSAITGRMAVALESKGMEPIAADRRAGHILGVRVGKQGAALLEELKNAGVSVSLRGDLLRLSPHLWVDEQDEGRFTQVIAGL</sequence>
<evidence type="ECO:0000313" key="3">
    <source>
        <dbReference type="EMBL" id="MFC4348454.1"/>
    </source>
</evidence>
<dbReference type="PANTHER" id="PTHR43586:SF15">
    <property type="entry name" value="BLR3095 PROTEIN"/>
    <property type="match status" value="1"/>
</dbReference>
<dbReference type="InterPro" id="IPR000192">
    <property type="entry name" value="Aminotrans_V_dom"/>
</dbReference>
<gene>
    <name evidence="3" type="ORF">ACFO5Q_11395</name>
</gene>
<comment type="caution">
    <text evidence="3">The sequence shown here is derived from an EMBL/GenBank/DDBJ whole genome shotgun (WGS) entry which is preliminary data.</text>
</comment>
<evidence type="ECO:0000259" key="2">
    <source>
        <dbReference type="Pfam" id="PF00266"/>
    </source>
</evidence>
<proteinExistence type="predicted"/>
<keyword evidence="3" id="KW-0808">Transferase</keyword>
<keyword evidence="1" id="KW-0663">Pyridoxal phosphate</keyword>
<feature type="domain" description="Aminotransferase class V" evidence="2">
    <location>
        <begin position="65"/>
        <end position="234"/>
    </location>
</feature>
<dbReference type="PANTHER" id="PTHR43586">
    <property type="entry name" value="CYSTEINE DESULFURASE"/>
    <property type="match status" value="1"/>
</dbReference>
<organism evidence="3 4">
    <name type="scientific">Kordiimonas lipolytica</name>
    <dbReference type="NCBI Taxonomy" id="1662421"/>
    <lineage>
        <taxon>Bacteria</taxon>
        <taxon>Pseudomonadati</taxon>
        <taxon>Pseudomonadota</taxon>
        <taxon>Alphaproteobacteria</taxon>
        <taxon>Kordiimonadales</taxon>
        <taxon>Kordiimonadaceae</taxon>
        <taxon>Kordiimonas</taxon>
    </lineage>
</organism>
<dbReference type="SUPFAM" id="SSF53383">
    <property type="entry name" value="PLP-dependent transferases"/>
    <property type="match status" value="1"/>
</dbReference>
<keyword evidence="4" id="KW-1185">Reference proteome</keyword>
<dbReference type="EMBL" id="JBHSCR010000007">
    <property type="protein sequence ID" value="MFC4348454.1"/>
    <property type="molecule type" value="Genomic_DNA"/>
</dbReference>
<dbReference type="Pfam" id="PF00266">
    <property type="entry name" value="Aminotran_5"/>
    <property type="match status" value="1"/>
</dbReference>
<name>A0ABV8UDD7_9PROT</name>
<keyword evidence="3" id="KW-0032">Aminotransferase</keyword>
<evidence type="ECO:0000313" key="4">
    <source>
        <dbReference type="Proteomes" id="UP001595776"/>
    </source>
</evidence>
<dbReference type="Proteomes" id="UP001595776">
    <property type="component" value="Unassembled WGS sequence"/>
</dbReference>
<protein>
    <submittedName>
        <fullName evidence="3">Aminotransferase class V-fold PLP-dependent enzyme</fullName>
    </submittedName>
</protein>
<dbReference type="RefSeq" id="WP_082719758.1">
    <property type="nucleotide sequence ID" value="NZ_JBHSCR010000007.1"/>
</dbReference>
<accession>A0ABV8UDD7</accession>
<dbReference type="Gene3D" id="3.40.640.10">
    <property type="entry name" value="Type I PLP-dependent aspartate aminotransferase-like (Major domain)"/>
    <property type="match status" value="1"/>
</dbReference>
<evidence type="ECO:0000256" key="1">
    <source>
        <dbReference type="ARBA" id="ARBA00022898"/>
    </source>
</evidence>
<dbReference type="InterPro" id="IPR015421">
    <property type="entry name" value="PyrdxlP-dep_Trfase_major"/>
</dbReference>
<dbReference type="Gene3D" id="3.90.1150.10">
    <property type="entry name" value="Aspartate Aminotransferase, domain 1"/>
    <property type="match status" value="1"/>
</dbReference>
<dbReference type="GO" id="GO:0008483">
    <property type="term" value="F:transaminase activity"/>
    <property type="evidence" value="ECO:0007669"/>
    <property type="project" value="UniProtKB-KW"/>
</dbReference>
<dbReference type="InterPro" id="IPR015422">
    <property type="entry name" value="PyrdxlP-dep_Trfase_small"/>
</dbReference>